<sequence>MICPQSMKGNFCSKDKHEWFCNVCEEKLQYDFNHNFHCNCGFAHINVFQFRCSDPSHGPDFIGFDDEYLTYLVNKIEPAKELNILILGETGVGKSTWINSFANYLTYKTLREAEAGEQVYLIPSKFTFTDSELNQKVISVGESKNESFKTGESCTQNPVSYVFYTGNRMIRLIDTPGIEDARDPAMDDRNFNAILQYIANVPEIHGICILLKPNNYKLTISFRYCINELLTHLHISAAVNIAFCFTNARSTFYRPGDTLPPLKKFLDDLEQNRRVKIRTDRETIYCMDNEAFRFLCCLHAGETFTEDDRKNFETSWTHSVQETNRLLEHFEKDVPPHRVDETVSLNEARTLLLTLAKPLADISQHIQVLDAEITELQKDAFRDFVLNLTKPVRIHSLRNRIEKYRAEQKIIDEICAKFGSFLKSCAIVPYNDCIEDYLKFNIKEVGRQHESTKEPKLLDKVQRLNEQLAQYQETKRVLEQMMESGQARKVTAEEIKQLQAQLEALELNGPYIKKLFDAALNNTK</sequence>
<organism evidence="2 3">
    <name type="scientific">Diploscapter pachys</name>
    <dbReference type="NCBI Taxonomy" id="2018661"/>
    <lineage>
        <taxon>Eukaryota</taxon>
        <taxon>Metazoa</taxon>
        <taxon>Ecdysozoa</taxon>
        <taxon>Nematoda</taxon>
        <taxon>Chromadorea</taxon>
        <taxon>Rhabditida</taxon>
        <taxon>Rhabditina</taxon>
        <taxon>Rhabditomorpha</taxon>
        <taxon>Rhabditoidea</taxon>
        <taxon>Rhabditidae</taxon>
        <taxon>Diploscapter</taxon>
    </lineage>
</organism>
<keyword evidence="1" id="KW-0175">Coiled coil</keyword>
<evidence type="ECO:0000313" key="3">
    <source>
        <dbReference type="Proteomes" id="UP000218231"/>
    </source>
</evidence>
<evidence type="ECO:0000256" key="1">
    <source>
        <dbReference type="SAM" id="Coils"/>
    </source>
</evidence>
<dbReference type="Proteomes" id="UP000218231">
    <property type="component" value="Unassembled WGS sequence"/>
</dbReference>
<dbReference type="STRING" id="2018661.A0A2A2JBP2"/>
<dbReference type="PANTHER" id="PTHR32046:SF11">
    <property type="entry name" value="IMMUNE-ASSOCIATED NUCLEOTIDE-BINDING PROTEIN 10-LIKE"/>
    <property type="match status" value="1"/>
</dbReference>
<keyword evidence="3" id="KW-1185">Reference proteome</keyword>
<comment type="caution">
    <text evidence="2">The sequence shown here is derived from an EMBL/GenBank/DDBJ whole genome shotgun (WGS) entry which is preliminary data.</text>
</comment>
<dbReference type="InterPro" id="IPR027417">
    <property type="entry name" value="P-loop_NTPase"/>
</dbReference>
<evidence type="ECO:0000313" key="2">
    <source>
        <dbReference type="EMBL" id="PAV59065.1"/>
    </source>
</evidence>
<accession>A0A2A2JBP2</accession>
<dbReference type="SUPFAM" id="SSF52540">
    <property type="entry name" value="P-loop containing nucleoside triphosphate hydrolases"/>
    <property type="match status" value="1"/>
</dbReference>
<dbReference type="EMBL" id="LIAE01010543">
    <property type="protein sequence ID" value="PAV59065.1"/>
    <property type="molecule type" value="Genomic_DNA"/>
</dbReference>
<name>A0A2A2JBP2_9BILA</name>
<reference evidence="2 3" key="1">
    <citation type="journal article" date="2017" name="Curr. Biol.">
        <title>Genome architecture and evolution of a unichromosomal asexual nematode.</title>
        <authorList>
            <person name="Fradin H."/>
            <person name="Zegar C."/>
            <person name="Gutwein M."/>
            <person name="Lucas J."/>
            <person name="Kovtun M."/>
            <person name="Corcoran D."/>
            <person name="Baugh L.R."/>
            <person name="Kiontke K."/>
            <person name="Gunsalus K."/>
            <person name="Fitch D.H."/>
            <person name="Piano F."/>
        </authorList>
    </citation>
    <scope>NUCLEOTIDE SEQUENCE [LARGE SCALE GENOMIC DNA]</scope>
    <source>
        <strain evidence="2">PF1309</strain>
    </source>
</reference>
<dbReference type="Gene3D" id="3.40.50.300">
    <property type="entry name" value="P-loop containing nucleotide triphosphate hydrolases"/>
    <property type="match status" value="1"/>
</dbReference>
<feature type="coiled-coil region" evidence="1">
    <location>
        <begin position="454"/>
        <end position="508"/>
    </location>
</feature>
<dbReference type="PANTHER" id="PTHR32046">
    <property type="entry name" value="G DOMAIN-CONTAINING PROTEIN"/>
    <property type="match status" value="1"/>
</dbReference>
<dbReference type="AlphaFoldDB" id="A0A2A2JBP2"/>
<dbReference type="OrthoDB" id="5900956at2759"/>
<gene>
    <name evidence="2" type="ORF">WR25_10769</name>
</gene>
<protein>
    <submittedName>
        <fullName evidence="2">Uncharacterized protein</fullName>
    </submittedName>
</protein>
<proteinExistence type="predicted"/>